<dbReference type="Proteomes" id="UP001234178">
    <property type="component" value="Unassembled WGS sequence"/>
</dbReference>
<sequence>MLTTGYRNTWTPKNSEIPSSKVKTIADMCVTLDIWYNAKSVFEEVTKFGKVQIIIMVESLTGMTIVDKGGQRVQVNCGATENDPTADKTTVTCRRFLLFRKG</sequence>
<comment type="caution">
    <text evidence="1">The sequence shown here is derived from an EMBL/GenBank/DDBJ whole genome shotgun (WGS) entry which is preliminary data.</text>
</comment>
<evidence type="ECO:0000313" key="1">
    <source>
        <dbReference type="EMBL" id="KAK4015879.1"/>
    </source>
</evidence>
<name>A0ABQ9ZTR8_9CRUS</name>
<dbReference type="EMBL" id="JAOYFB010000005">
    <property type="protein sequence ID" value="KAK4015879.1"/>
    <property type="molecule type" value="Genomic_DNA"/>
</dbReference>
<gene>
    <name evidence="1" type="ORF">OUZ56_030846</name>
</gene>
<keyword evidence="2" id="KW-1185">Reference proteome</keyword>
<accession>A0ABQ9ZTR8</accession>
<evidence type="ECO:0000313" key="2">
    <source>
        <dbReference type="Proteomes" id="UP001234178"/>
    </source>
</evidence>
<organism evidence="1 2">
    <name type="scientific">Daphnia magna</name>
    <dbReference type="NCBI Taxonomy" id="35525"/>
    <lineage>
        <taxon>Eukaryota</taxon>
        <taxon>Metazoa</taxon>
        <taxon>Ecdysozoa</taxon>
        <taxon>Arthropoda</taxon>
        <taxon>Crustacea</taxon>
        <taxon>Branchiopoda</taxon>
        <taxon>Diplostraca</taxon>
        <taxon>Cladocera</taxon>
        <taxon>Anomopoda</taxon>
        <taxon>Daphniidae</taxon>
        <taxon>Daphnia</taxon>
    </lineage>
</organism>
<reference evidence="1 2" key="1">
    <citation type="journal article" date="2023" name="Nucleic Acids Res.">
        <title>The hologenome of Daphnia magna reveals possible DNA methylation and microbiome-mediated evolution of the host genome.</title>
        <authorList>
            <person name="Chaturvedi A."/>
            <person name="Li X."/>
            <person name="Dhandapani V."/>
            <person name="Marshall H."/>
            <person name="Kissane S."/>
            <person name="Cuenca-Cambronero M."/>
            <person name="Asole G."/>
            <person name="Calvet F."/>
            <person name="Ruiz-Romero M."/>
            <person name="Marangio P."/>
            <person name="Guigo R."/>
            <person name="Rago D."/>
            <person name="Mirbahai L."/>
            <person name="Eastwood N."/>
            <person name="Colbourne J.K."/>
            <person name="Zhou J."/>
            <person name="Mallon E."/>
            <person name="Orsini L."/>
        </authorList>
    </citation>
    <scope>NUCLEOTIDE SEQUENCE [LARGE SCALE GENOMIC DNA]</scope>
    <source>
        <strain evidence="1">LRV0_1</strain>
    </source>
</reference>
<protein>
    <submittedName>
        <fullName evidence="1">Uncharacterized protein</fullName>
    </submittedName>
</protein>
<proteinExistence type="predicted"/>